<dbReference type="STRING" id="714943.Mucpa_1742"/>
<sequence length="71" mass="8017">MKLLLLALLVLCGTGCTDDTAIVFVCDSHHSNNYHLRADCRGLSDCSHRLTQITLKDARRSKKILCTWENK</sequence>
<evidence type="ECO:0008006" key="4">
    <source>
        <dbReference type="Google" id="ProtNLM"/>
    </source>
</evidence>
<gene>
    <name evidence="2" type="ORF">Mucpa_1742</name>
</gene>
<keyword evidence="3" id="KW-1185">Reference proteome</keyword>
<accession>H1Y8H8</accession>
<feature type="signal peptide" evidence="1">
    <location>
        <begin position="1"/>
        <end position="17"/>
    </location>
</feature>
<dbReference type="AlphaFoldDB" id="H1Y8H8"/>
<evidence type="ECO:0000256" key="1">
    <source>
        <dbReference type="SAM" id="SignalP"/>
    </source>
</evidence>
<protein>
    <recommendedName>
        <fullName evidence="4">Lipoprotein</fullName>
    </recommendedName>
</protein>
<organism evidence="2 3">
    <name type="scientific">Mucilaginibacter paludis DSM 18603</name>
    <dbReference type="NCBI Taxonomy" id="714943"/>
    <lineage>
        <taxon>Bacteria</taxon>
        <taxon>Pseudomonadati</taxon>
        <taxon>Bacteroidota</taxon>
        <taxon>Sphingobacteriia</taxon>
        <taxon>Sphingobacteriales</taxon>
        <taxon>Sphingobacteriaceae</taxon>
        <taxon>Mucilaginibacter</taxon>
    </lineage>
</organism>
<proteinExistence type="predicted"/>
<feature type="chain" id="PRO_5003557131" description="Lipoprotein" evidence="1">
    <location>
        <begin position="18"/>
        <end position="71"/>
    </location>
</feature>
<evidence type="ECO:0000313" key="2">
    <source>
        <dbReference type="EMBL" id="EHQ25896.1"/>
    </source>
</evidence>
<dbReference type="HOGENOM" id="CLU_192796_0_0_10"/>
<dbReference type="Proteomes" id="UP000002774">
    <property type="component" value="Chromosome"/>
</dbReference>
<evidence type="ECO:0000313" key="3">
    <source>
        <dbReference type="Proteomes" id="UP000002774"/>
    </source>
</evidence>
<dbReference type="EMBL" id="CM001403">
    <property type="protein sequence ID" value="EHQ25896.1"/>
    <property type="molecule type" value="Genomic_DNA"/>
</dbReference>
<name>H1Y8H8_9SPHI</name>
<reference evidence="2" key="1">
    <citation type="submission" date="2011-09" db="EMBL/GenBank/DDBJ databases">
        <title>The permanent draft genome of Mucilaginibacter paludis DSM 18603.</title>
        <authorList>
            <consortium name="US DOE Joint Genome Institute (JGI-PGF)"/>
            <person name="Lucas S."/>
            <person name="Han J."/>
            <person name="Lapidus A."/>
            <person name="Bruce D."/>
            <person name="Goodwin L."/>
            <person name="Pitluck S."/>
            <person name="Peters L."/>
            <person name="Kyrpides N."/>
            <person name="Mavromatis K."/>
            <person name="Ivanova N."/>
            <person name="Mikhailova N."/>
            <person name="Held B."/>
            <person name="Detter J.C."/>
            <person name="Tapia R."/>
            <person name="Han C."/>
            <person name="Land M."/>
            <person name="Hauser L."/>
            <person name="Markowitz V."/>
            <person name="Cheng J.-F."/>
            <person name="Hugenholtz P."/>
            <person name="Woyke T."/>
            <person name="Wu D."/>
            <person name="Tindall B."/>
            <person name="Brambilla E."/>
            <person name="Klenk H.-P."/>
            <person name="Eisen J.A."/>
        </authorList>
    </citation>
    <scope>NUCLEOTIDE SEQUENCE [LARGE SCALE GENOMIC DNA]</scope>
    <source>
        <strain evidence="2">DSM 18603</strain>
    </source>
</reference>
<keyword evidence="1" id="KW-0732">Signal</keyword>